<reference evidence="2 3" key="1">
    <citation type="submission" date="2019-04" db="EMBL/GenBank/DDBJ databases">
        <title>Streptomyces oryziradicis sp. nov., a novel actinomycete isolated from rhizosphere soil of rice (Oryza sativa L.).</title>
        <authorList>
            <person name="Li C."/>
        </authorList>
    </citation>
    <scope>NUCLEOTIDE SEQUENCE [LARGE SCALE GENOMIC DNA]</scope>
    <source>
        <strain evidence="2 3">NEAU-C40</strain>
    </source>
</reference>
<dbReference type="EMBL" id="SUMC01000089">
    <property type="protein sequence ID" value="TKA00176.1"/>
    <property type="molecule type" value="Genomic_DNA"/>
</dbReference>
<comment type="caution">
    <text evidence="2">The sequence shown here is derived from an EMBL/GenBank/DDBJ whole genome shotgun (WGS) entry which is preliminary data.</text>
</comment>
<dbReference type="AlphaFoldDB" id="A0A4U0RVC2"/>
<proteinExistence type="predicted"/>
<evidence type="ECO:0000256" key="1">
    <source>
        <dbReference type="SAM" id="MobiDB-lite"/>
    </source>
</evidence>
<organism evidence="2 3">
    <name type="scientific">Actinacidiphila oryziradicis</name>
    <dbReference type="NCBI Taxonomy" id="2571141"/>
    <lineage>
        <taxon>Bacteria</taxon>
        <taxon>Bacillati</taxon>
        <taxon>Actinomycetota</taxon>
        <taxon>Actinomycetes</taxon>
        <taxon>Kitasatosporales</taxon>
        <taxon>Streptomycetaceae</taxon>
        <taxon>Actinacidiphila</taxon>
    </lineage>
</organism>
<name>A0A4U0RVC2_9ACTN</name>
<protein>
    <submittedName>
        <fullName evidence="2">Uncharacterized protein</fullName>
    </submittedName>
</protein>
<feature type="region of interest" description="Disordered" evidence="1">
    <location>
        <begin position="122"/>
        <end position="181"/>
    </location>
</feature>
<gene>
    <name evidence="2" type="ORF">FCI23_43345</name>
</gene>
<dbReference type="Proteomes" id="UP000305778">
    <property type="component" value="Unassembled WGS sequence"/>
</dbReference>
<evidence type="ECO:0000313" key="3">
    <source>
        <dbReference type="Proteomes" id="UP000305778"/>
    </source>
</evidence>
<accession>A0A4U0RVC2</accession>
<evidence type="ECO:0000313" key="2">
    <source>
        <dbReference type="EMBL" id="TKA00176.1"/>
    </source>
</evidence>
<dbReference type="RefSeq" id="WP_136729559.1">
    <property type="nucleotide sequence ID" value="NZ_SUMC01000089.1"/>
</dbReference>
<keyword evidence="3" id="KW-1185">Reference proteome</keyword>
<feature type="compositionally biased region" description="Pro residues" evidence="1">
    <location>
        <begin position="157"/>
        <end position="168"/>
    </location>
</feature>
<sequence>MLPPKGHISGRFPSESTPAQRELAQKLGELRRFIGLSYRDLKGLVYSSAPTLSRYFRAASIPAEVFIKDLCKVAESKATETGQQVPVSMSDLLDLRTCALQPLCSACRNADSSALLADAADVAASDRKPARPSVGKTHRKAALARATESNRRTQEPPAGPPVLPVPPPKGDRQDTPPPGPTWTGLEEVTAHLAGGRVLDALVILQNTGRSLPVHDVPVAVRAFRAAGLDAAAETVLTSAGQRDLRAVLNIAQTLNRERRHADADVLLRAASPPLRS</sequence>